<accession>A0A2M8EW24</accession>
<evidence type="ECO:0000256" key="3">
    <source>
        <dbReference type="ARBA" id="ARBA00022840"/>
    </source>
</evidence>
<proteinExistence type="predicted"/>
<reference evidence="8" key="1">
    <citation type="submission" date="2017-09" db="EMBL/GenBank/DDBJ databases">
        <title>Depth-based differentiation of microbial function through sediment-hosted aquifers and enrichment of novel symbionts in the deep terrestrial subsurface.</title>
        <authorList>
            <person name="Probst A.J."/>
            <person name="Ladd B."/>
            <person name="Jarett J.K."/>
            <person name="Geller-Mcgrath D.E."/>
            <person name="Sieber C.M.K."/>
            <person name="Emerson J.B."/>
            <person name="Anantharaman K."/>
            <person name="Thomas B.C."/>
            <person name="Malmstrom R."/>
            <person name="Stieglmeier M."/>
            <person name="Klingl A."/>
            <person name="Woyke T."/>
            <person name="Ryan C.M."/>
            <person name="Banfield J.F."/>
        </authorList>
    </citation>
    <scope>NUCLEOTIDE SEQUENCE [LARGE SCALE GENOMIC DNA]</scope>
</reference>
<dbReference type="Pfam" id="PF00152">
    <property type="entry name" value="tRNA-synt_2"/>
    <property type="match status" value="1"/>
</dbReference>
<keyword evidence="2" id="KW-0547">Nucleotide-binding</keyword>
<evidence type="ECO:0000259" key="6">
    <source>
        <dbReference type="PROSITE" id="PS51855"/>
    </source>
</evidence>
<dbReference type="AlphaFoldDB" id="A0A2M8EW24"/>
<dbReference type="InterPro" id="IPR011607">
    <property type="entry name" value="MGS-like_dom"/>
</dbReference>
<dbReference type="InterPro" id="IPR036914">
    <property type="entry name" value="MGS-like_dom_sf"/>
</dbReference>
<organism evidence="7 8">
    <name type="scientific">Candidatus Roizmanbacteria bacterium CG_4_9_14_0_2_um_filter_39_13</name>
    <dbReference type="NCBI Taxonomy" id="1974839"/>
    <lineage>
        <taxon>Bacteria</taxon>
        <taxon>Candidatus Roizmaniibacteriota</taxon>
    </lineage>
</organism>
<keyword evidence="1" id="KW-0436">Ligase</keyword>
<dbReference type="Gene3D" id="3.30.930.10">
    <property type="entry name" value="Bira Bifunctional Protein, Domain 2"/>
    <property type="match status" value="1"/>
</dbReference>
<dbReference type="InterPro" id="IPR045864">
    <property type="entry name" value="aa-tRNA-synth_II/BPL/LPL"/>
</dbReference>
<feature type="domain" description="MGS-like" evidence="6">
    <location>
        <begin position="367"/>
        <end position="495"/>
    </location>
</feature>
<evidence type="ECO:0000256" key="4">
    <source>
        <dbReference type="ARBA" id="ARBA00022917"/>
    </source>
</evidence>
<dbReference type="PANTHER" id="PTHR22594:SF34">
    <property type="entry name" value="ASPARAGINE--TRNA LIGASE, MITOCHONDRIAL-RELATED"/>
    <property type="match status" value="1"/>
</dbReference>
<dbReference type="GO" id="GO:0006421">
    <property type="term" value="P:asparaginyl-tRNA aminoacylation"/>
    <property type="evidence" value="ECO:0007669"/>
    <property type="project" value="TreeGrafter"/>
</dbReference>
<gene>
    <name evidence="7" type="ORF">CO051_07555</name>
</gene>
<sequence>MKNIHLQIEGKPLSLDFDTHFNHVVKINQTLNEGAYQQYKQTGLTYVDVPEIVGITGACENVDTLFKVNNRFDIPLFFSQTGQLSLEQALQSLPGVFTVIHSGRDEEEEDNRHLRQFRLTEEEFDCTLAGMTRKNYDEEKMFIALLSHIQHTVKSMVGAVLKSNSAILKKVYKRDISKLEKILTSEFLRISYEDAITLLNQHHYPGVTFGDDLNTEHEAKIVSVLNKKGEELPVFITRYPKEIKFFNMKVSAKDPKVVLSADLILPFSGESTGSAVREHEYKKLNNRLLTSTMYKLHLQRGGKYEDFGWYLNIIKNKRSNPHAGYGIGNERVLQYIFGETDIRNVSLFSLLNQQTGDWTKKKYGQAAIITAPKKHILLTIGKQHDKELLLPSVKKLAQKQQFILYATENTHLFLRKHGILTSLVYKVSEFGKTPNISTLLSNKVFDLIINTPRREKMASAKEFTDGKLIRKGAVALGIALITDPEVAVEMIQNLS</sequence>
<dbReference type="Proteomes" id="UP000231383">
    <property type="component" value="Unassembled WGS sequence"/>
</dbReference>
<name>A0A2M8EW24_9BACT</name>
<dbReference type="SUPFAM" id="SSF55681">
    <property type="entry name" value="Class II aaRS and biotin synthetases"/>
    <property type="match status" value="1"/>
</dbReference>
<dbReference type="PROSITE" id="PS51855">
    <property type="entry name" value="MGS"/>
    <property type="match status" value="1"/>
</dbReference>
<evidence type="ECO:0000313" key="8">
    <source>
        <dbReference type="Proteomes" id="UP000231383"/>
    </source>
</evidence>
<dbReference type="SUPFAM" id="SSF52335">
    <property type="entry name" value="Methylglyoxal synthase-like"/>
    <property type="match status" value="1"/>
</dbReference>
<dbReference type="Pfam" id="PF02142">
    <property type="entry name" value="MGS"/>
    <property type="match status" value="1"/>
</dbReference>
<comment type="caution">
    <text evidence="7">The sequence shown here is derived from an EMBL/GenBank/DDBJ whole genome shotgun (WGS) entry which is preliminary data.</text>
</comment>
<dbReference type="InterPro" id="IPR004364">
    <property type="entry name" value="Aa-tRNA-synt_II"/>
</dbReference>
<dbReference type="PANTHER" id="PTHR22594">
    <property type="entry name" value="ASPARTYL/LYSYL-TRNA SYNTHETASE"/>
    <property type="match status" value="1"/>
</dbReference>
<evidence type="ECO:0000256" key="1">
    <source>
        <dbReference type="ARBA" id="ARBA00022598"/>
    </source>
</evidence>
<evidence type="ECO:0000256" key="2">
    <source>
        <dbReference type="ARBA" id="ARBA00022741"/>
    </source>
</evidence>
<dbReference type="SMART" id="SM00851">
    <property type="entry name" value="MGS"/>
    <property type="match status" value="1"/>
</dbReference>
<dbReference type="GO" id="GO:0005524">
    <property type="term" value="F:ATP binding"/>
    <property type="evidence" value="ECO:0007669"/>
    <property type="project" value="UniProtKB-KW"/>
</dbReference>
<evidence type="ECO:0000256" key="5">
    <source>
        <dbReference type="ARBA" id="ARBA00023146"/>
    </source>
</evidence>
<evidence type="ECO:0000313" key="7">
    <source>
        <dbReference type="EMBL" id="PJC30070.1"/>
    </source>
</evidence>
<dbReference type="EMBL" id="PFSC01000197">
    <property type="protein sequence ID" value="PJC30070.1"/>
    <property type="molecule type" value="Genomic_DNA"/>
</dbReference>
<keyword evidence="3" id="KW-0067">ATP-binding</keyword>
<dbReference type="Gene3D" id="3.40.50.1380">
    <property type="entry name" value="Methylglyoxal synthase-like domain"/>
    <property type="match status" value="1"/>
</dbReference>
<dbReference type="GO" id="GO:0004812">
    <property type="term" value="F:aminoacyl-tRNA ligase activity"/>
    <property type="evidence" value="ECO:0007669"/>
    <property type="project" value="UniProtKB-KW"/>
</dbReference>
<protein>
    <recommendedName>
        <fullName evidence="6">MGS-like domain-containing protein</fullName>
    </recommendedName>
</protein>
<keyword evidence="5" id="KW-0030">Aminoacyl-tRNA synthetase</keyword>
<keyword evidence="4" id="KW-0648">Protein biosynthesis</keyword>